<dbReference type="VEuPathDB" id="FungiDB:VP01_875g4"/>
<dbReference type="AlphaFoldDB" id="A0A0L6U8J6"/>
<gene>
    <name evidence="1" type="ORF">VP01_875g4</name>
</gene>
<reference evidence="1 2" key="1">
    <citation type="submission" date="2015-08" db="EMBL/GenBank/DDBJ databases">
        <title>Next Generation Sequencing and Analysis of the Genome of Puccinia sorghi L Schw, the Causal Agent of Maize Common Rust.</title>
        <authorList>
            <person name="Rochi L."/>
            <person name="Burguener G."/>
            <person name="Darino M."/>
            <person name="Turjanski A."/>
            <person name="Kreff E."/>
            <person name="Dieguez M.J."/>
            <person name="Sacco F."/>
        </authorList>
    </citation>
    <scope>NUCLEOTIDE SEQUENCE [LARGE SCALE GENOMIC DNA]</scope>
    <source>
        <strain evidence="1 2">RO10H11247</strain>
    </source>
</reference>
<comment type="caution">
    <text evidence="1">The sequence shown here is derived from an EMBL/GenBank/DDBJ whole genome shotgun (WGS) entry which is preliminary data.</text>
</comment>
<evidence type="ECO:0000313" key="1">
    <source>
        <dbReference type="EMBL" id="KNZ44854.1"/>
    </source>
</evidence>
<proteinExistence type="predicted"/>
<organism evidence="1 2">
    <name type="scientific">Puccinia sorghi</name>
    <dbReference type="NCBI Taxonomy" id="27349"/>
    <lineage>
        <taxon>Eukaryota</taxon>
        <taxon>Fungi</taxon>
        <taxon>Dikarya</taxon>
        <taxon>Basidiomycota</taxon>
        <taxon>Pucciniomycotina</taxon>
        <taxon>Pucciniomycetes</taxon>
        <taxon>Pucciniales</taxon>
        <taxon>Pucciniaceae</taxon>
        <taxon>Puccinia</taxon>
    </lineage>
</organism>
<name>A0A0L6U8J6_9BASI</name>
<keyword evidence="2" id="KW-1185">Reference proteome</keyword>
<sequence>MLCNEFFKYQDQIKKNGNKKNRSYWAASKEILFTQANCMNIKHLNVELKDSE</sequence>
<accession>A0A0L6U8J6</accession>
<dbReference type="EMBL" id="LAVV01014337">
    <property type="protein sequence ID" value="KNZ44854.1"/>
    <property type="molecule type" value="Genomic_DNA"/>
</dbReference>
<dbReference type="Proteomes" id="UP000037035">
    <property type="component" value="Unassembled WGS sequence"/>
</dbReference>
<evidence type="ECO:0000313" key="2">
    <source>
        <dbReference type="Proteomes" id="UP000037035"/>
    </source>
</evidence>
<protein>
    <submittedName>
        <fullName evidence="1">Uncharacterized protein</fullName>
    </submittedName>
</protein>